<dbReference type="Gene3D" id="1.10.630.10">
    <property type="entry name" value="Cytochrome P450"/>
    <property type="match status" value="1"/>
</dbReference>
<evidence type="ECO:0000256" key="1">
    <source>
        <dbReference type="ARBA" id="ARBA00010617"/>
    </source>
</evidence>
<dbReference type="AlphaFoldDB" id="A0AA41Z8P8"/>
<dbReference type="PANTHER" id="PTHR24304:SF2">
    <property type="entry name" value="24-HYDROXYCHOLESTEROL 7-ALPHA-HYDROXYLASE"/>
    <property type="match status" value="1"/>
</dbReference>
<reference evidence="7" key="1">
    <citation type="submission" date="2022-06" db="EMBL/GenBank/DDBJ databases">
        <title>Sphingomonas sp. nov. isolated from rhizosphere soil of tomato.</title>
        <authorList>
            <person name="Dong H."/>
            <person name="Gao R."/>
        </authorList>
    </citation>
    <scope>NUCLEOTIDE SEQUENCE</scope>
    <source>
        <strain evidence="7">MMSM24</strain>
    </source>
</reference>
<dbReference type="PROSITE" id="PS00086">
    <property type="entry name" value="CYTOCHROME_P450"/>
    <property type="match status" value="1"/>
</dbReference>
<evidence type="ECO:0000313" key="7">
    <source>
        <dbReference type="EMBL" id="MCW6534837.1"/>
    </source>
</evidence>
<proteinExistence type="inferred from homology"/>
<evidence type="ECO:0000256" key="2">
    <source>
        <dbReference type="ARBA" id="ARBA00022617"/>
    </source>
</evidence>
<keyword evidence="2 5" id="KW-0349">Heme</keyword>
<keyword evidence="3 5" id="KW-0479">Metal-binding</keyword>
<comment type="caution">
    <text evidence="7">The sequence shown here is derived from an EMBL/GenBank/DDBJ whole genome shotgun (WGS) entry which is preliminary data.</text>
</comment>
<dbReference type="GO" id="GO:0004497">
    <property type="term" value="F:monooxygenase activity"/>
    <property type="evidence" value="ECO:0007669"/>
    <property type="project" value="UniProtKB-KW"/>
</dbReference>
<evidence type="ECO:0000256" key="5">
    <source>
        <dbReference type="PIRSR" id="PIRSR602403-1"/>
    </source>
</evidence>
<evidence type="ECO:0000256" key="3">
    <source>
        <dbReference type="ARBA" id="ARBA00022723"/>
    </source>
</evidence>
<dbReference type="PRINTS" id="PR00465">
    <property type="entry name" value="EP450IV"/>
</dbReference>
<name>A0AA41Z8P8_9SPHN</name>
<dbReference type="InterPro" id="IPR001128">
    <property type="entry name" value="Cyt_P450"/>
</dbReference>
<dbReference type="Pfam" id="PF00067">
    <property type="entry name" value="p450"/>
    <property type="match status" value="1"/>
</dbReference>
<protein>
    <submittedName>
        <fullName evidence="7">Cytochrome P450</fullName>
    </submittedName>
</protein>
<dbReference type="RefSeq" id="WP_265268649.1">
    <property type="nucleotide sequence ID" value="NZ_JANFAV010000004.1"/>
</dbReference>
<keyword evidence="4 5" id="KW-0408">Iron</keyword>
<sequence>MAALALEAPAEPPTLDGGLPLLGHLTDFFRDPVKLLRDGYNKRGPIFSFRMGGRRMVVLLGPDNNRFVFQETDKLLSIRESMPFFHKMFSPNFYSFAEMEEYLRQRAVIMPRFKASAMKQYVPVMAEESMALAYSLGDSGEFDLVQTLGPVVMDIAAHSFMGRDFKQKLGHEFFDLFRDFSGGMEFVLPLWVPTRKMRKSQAAKRKLHRILTDWIAERRRNPVEPADFFQDIVAATYPDGTPIPDELIIHMILLLVWAGHETTTGQVSWALIDILQNPGYRETLQGELQQILGSTSGADMSWDQAIAMQKMDLALRETERLHPVAFTMIRKAAADFEREGYQVHKGDWVLLAPSVSHRMSEVFTAPDEYRPERFDTERADAKVESNSLIGFGGGMHRCAGVNFARMEMKVLLAVLLQRYDMQLIDEPRPIAGAGTYWPAQPCRVRYRRRKLEEAAPADIAALAAAAGCPAHAKGGA</sequence>
<evidence type="ECO:0000256" key="6">
    <source>
        <dbReference type="RuleBase" id="RU000461"/>
    </source>
</evidence>
<dbReference type="CDD" id="cd11042">
    <property type="entry name" value="CYP51-like"/>
    <property type="match status" value="1"/>
</dbReference>
<organism evidence="7 8">
    <name type="scientific">Sphingomonas lycopersici</name>
    <dbReference type="NCBI Taxonomy" id="2951807"/>
    <lineage>
        <taxon>Bacteria</taxon>
        <taxon>Pseudomonadati</taxon>
        <taxon>Pseudomonadota</taxon>
        <taxon>Alphaproteobacteria</taxon>
        <taxon>Sphingomonadales</taxon>
        <taxon>Sphingomonadaceae</taxon>
        <taxon>Sphingomonas</taxon>
    </lineage>
</organism>
<dbReference type="SUPFAM" id="SSF48264">
    <property type="entry name" value="Cytochrome P450"/>
    <property type="match status" value="1"/>
</dbReference>
<accession>A0AA41Z8P8</accession>
<evidence type="ECO:0000313" key="8">
    <source>
        <dbReference type="Proteomes" id="UP001165565"/>
    </source>
</evidence>
<dbReference type="InterPro" id="IPR050529">
    <property type="entry name" value="CYP450_sterol_14alpha_dmase"/>
</dbReference>
<dbReference type="InterPro" id="IPR002403">
    <property type="entry name" value="Cyt_P450_E_grp-IV"/>
</dbReference>
<dbReference type="Proteomes" id="UP001165565">
    <property type="component" value="Unassembled WGS sequence"/>
</dbReference>
<comment type="similarity">
    <text evidence="1 6">Belongs to the cytochrome P450 family.</text>
</comment>
<keyword evidence="6" id="KW-0503">Monooxygenase</keyword>
<dbReference type="GO" id="GO:0016705">
    <property type="term" value="F:oxidoreductase activity, acting on paired donors, with incorporation or reduction of molecular oxygen"/>
    <property type="evidence" value="ECO:0007669"/>
    <property type="project" value="InterPro"/>
</dbReference>
<dbReference type="InterPro" id="IPR017972">
    <property type="entry name" value="Cyt_P450_CS"/>
</dbReference>
<dbReference type="EMBL" id="JANFAV010000004">
    <property type="protein sequence ID" value="MCW6534837.1"/>
    <property type="molecule type" value="Genomic_DNA"/>
</dbReference>
<dbReference type="PANTHER" id="PTHR24304">
    <property type="entry name" value="CYTOCHROME P450 FAMILY 7"/>
    <property type="match status" value="1"/>
</dbReference>
<dbReference type="PRINTS" id="PR00385">
    <property type="entry name" value="P450"/>
</dbReference>
<feature type="binding site" description="axial binding residue" evidence="5">
    <location>
        <position position="398"/>
    </location>
    <ligand>
        <name>heme</name>
        <dbReference type="ChEBI" id="CHEBI:30413"/>
    </ligand>
    <ligandPart>
        <name>Fe</name>
        <dbReference type="ChEBI" id="CHEBI:18248"/>
    </ligandPart>
</feature>
<evidence type="ECO:0000256" key="4">
    <source>
        <dbReference type="ARBA" id="ARBA00023004"/>
    </source>
</evidence>
<dbReference type="GO" id="GO:0005506">
    <property type="term" value="F:iron ion binding"/>
    <property type="evidence" value="ECO:0007669"/>
    <property type="project" value="InterPro"/>
</dbReference>
<keyword evidence="8" id="KW-1185">Reference proteome</keyword>
<dbReference type="InterPro" id="IPR036396">
    <property type="entry name" value="Cyt_P450_sf"/>
</dbReference>
<dbReference type="GO" id="GO:0020037">
    <property type="term" value="F:heme binding"/>
    <property type="evidence" value="ECO:0007669"/>
    <property type="project" value="InterPro"/>
</dbReference>
<comment type="cofactor">
    <cofactor evidence="5">
        <name>heme</name>
        <dbReference type="ChEBI" id="CHEBI:30413"/>
    </cofactor>
</comment>
<gene>
    <name evidence="7" type="ORF">NEE01_08570</name>
</gene>
<keyword evidence="6" id="KW-0560">Oxidoreductase</keyword>